<dbReference type="EMBL" id="FNFO01000001">
    <property type="protein sequence ID" value="SDK02599.1"/>
    <property type="molecule type" value="Genomic_DNA"/>
</dbReference>
<dbReference type="PROSITE" id="PS00041">
    <property type="entry name" value="HTH_ARAC_FAMILY_1"/>
    <property type="match status" value="1"/>
</dbReference>
<dbReference type="SMART" id="SM00342">
    <property type="entry name" value="HTH_ARAC"/>
    <property type="match status" value="1"/>
</dbReference>
<dbReference type="Proteomes" id="UP000198510">
    <property type="component" value="Unassembled WGS sequence"/>
</dbReference>
<evidence type="ECO:0000313" key="7">
    <source>
        <dbReference type="Proteomes" id="UP000198510"/>
    </source>
</evidence>
<evidence type="ECO:0000256" key="2">
    <source>
        <dbReference type="ARBA" id="ARBA00023125"/>
    </source>
</evidence>
<keyword evidence="7" id="KW-1185">Reference proteome</keyword>
<dbReference type="STRING" id="1075417.SAMN05421823_101684"/>
<reference evidence="6 7" key="1">
    <citation type="submission" date="2016-10" db="EMBL/GenBank/DDBJ databases">
        <authorList>
            <person name="de Groot N.N."/>
        </authorList>
    </citation>
    <scope>NUCLEOTIDE SEQUENCE [LARGE SCALE GENOMIC DNA]</scope>
    <source>
        <strain evidence="6 7">DSM 25186</strain>
    </source>
</reference>
<evidence type="ECO:0000259" key="5">
    <source>
        <dbReference type="PROSITE" id="PS01124"/>
    </source>
</evidence>
<dbReference type="PROSITE" id="PS01124">
    <property type="entry name" value="HTH_ARAC_FAMILY_2"/>
    <property type="match status" value="1"/>
</dbReference>
<evidence type="ECO:0000256" key="3">
    <source>
        <dbReference type="ARBA" id="ARBA00023163"/>
    </source>
</evidence>
<dbReference type="SUPFAM" id="SSF51215">
    <property type="entry name" value="Regulatory protein AraC"/>
    <property type="match status" value="1"/>
</dbReference>
<dbReference type="RefSeq" id="WP_176955881.1">
    <property type="nucleotide sequence ID" value="NZ_FNFO01000001.1"/>
</dbReference>
<dbReference type="Gene3D" id="1.10.10.60">
    <property type="entry name" value="Homeodomain-like"/>
    <property type="match status" value="2"/>
</dbReference>
<dbReference type="InterPro" id="IPR018062">
    <property type="entry name" value="HTH_AraC-typ_CS"/>
</dbReference>
<evidence type="ECO:0000313" key="6">
    <source>
        <dbReference type="EMBL" id="SDK02599.1"/>
    </source>
</evidence>
<keyword evidence="2" id="KW-0238">DNA-binding</keyword>
<dbReference type="PANTHER" id="PTHR43280:SF28">
    <property type="entry name" value="HTH-TYPE TRANSCRIPTIONAL ACTIVATOR RHAS"/>
    <property type="match status" value="1"/>
</dbReference>
<sequence>MKRYKQFESLKVEDFELDRWTHPLHNHNHFELIYIARGRGTHHINGLGNPYQRGDLFLLGPEDEHEFRIEERTRFIYFKFTRLYLQDSADLQLPVHWNRDVDHLLWTTQTQMKKCSLLRSEHDTQLAENLMEMISAEYQRQALHHQRMIFQLFSLLITLIKRNHVPPGTPPAESAPSETSEMLDYIERHIYEPSQLTLKSLADHFHYSPHYFGILFKNQVGTTLRDYVGHYRLKLIEQRLRYSHDSLKQIAAEFGFFDESHLNKFFKKSHGQNPSDFRHRFQRVSQPATAE</sequence>
<evidence type="ECO:0000256" key="4">
    <source>
        <dbReference type="SAM" id="MobiDB-lite"/>
    </source>
</evidence>
<proteinExistence type="predicted"/>
<feature type="domain" description="HTH araC/xylS-type" evidence="5">
    <location>
        <begin position="180"/>
        <end position="280"/>
    </location>
</feature>
<feature type="region of interest" description="Disordered" evidence="4">
    <location>
        <begin position="269"/>
        <end position="291"/>
    </location>
</feature>
<dbReference type="InterPro" id="IPR009057">
    <property type="entry name" value="Homeodomain-like_sf"/>
</dbReference>
<organism evidence="6 7">
    <name type="scientific">Catalinimonas alkaloidigena</name>
    <dbReference type="NCBI Taxonomy" id="1075417"/>
    <lineage>
        <taxon>Bacteria</taxon>
        <taxon>Pseudomonadati</taxon>
        <taxon>Bacteroidota</taxon>
        <taxon>Cytophagia</taxon>
        <taxon>Cytophagales</taxon>
        <taxon>Catalimonadaceae</taxon>
        <taxon>Catalinimonas</taxon>
    </lineage>
</organism>
<dbReference type="InterPro" id="IPR014710">
    <property type="entry name" value="RmlC-like_jellyroll"/>
</dbReference>
<gene>
    <name evidence="6" type="ORF">SAMN05421823_101684</name>
</gene>
<dbReference type="Gene3D" id="2.60.120.10">
    <property type="entry name" value="Jelly Rolls"/>
    <property type="match status" value="1"/>
</dbReference>
<dbReference type="GO" id="GO:0043565">
    <property type="term" value="F:sequence-specific DNA binding"/>
    <property type="evidence" value="ECO:0007669"/>
    <property type="project" value="InterPro"/>
</dbReference>
<dbReference type="GO" id="GO:0003700">
    <property type="term" value="F:DNA-binding transcription factor activity"/>
    <property type="evidence" value="ECO:0007669"/>
    <property type="project" value="InterPro"/>
</dbReference>
<protein>
    <submittedName>
        <fullName evidence="6">AraC-like ligand binding domain-containing protein</fullName>
    </submittedName>
</protein>
<dbReference type="InterPro" id="IPR018060">
    <property type="entry name" value="HTH_AraC"/>
</dbReference>
<evidence type="ECO:0000256" key="1">
    <source>
        <dbReference type="ARBA" id="ARBA00023015"/>
    </source>
</evidence>
<dbReference type="InterPro" id="IPR037923">
    <property type="entry name" value="HTH-like"/>
</dbReference>
<dbReference type="Pfam" id="PF02311">
    <property type="entry name" value="AraC_binding"/>
    <property type="match status" value="1"/>
</dbReference>
<dbReference type="PANTHER" id="PTHR43280">
    <property type="entry name" value="ARAC-FAMILY TRANSCRIPTIONAL REGULATOR"/>
    <property type="match status" value="1"/>
</dbReference>
<keyword evidence="3" id="KW-0804">Transcription</keyword>
<dbReference type="SUPFAM" id="SSF46689">
    <property type="entry name" value="Homeodomain-like"/>
    <property type="match status" value="2"/>
</dbReference>
<dbReference type="AlphaFoldDB" id="A0A1G8YI86"/>
<accession>A0A1G8YI86</accession>
<keyword evidence="1" id="KW-0805">Transcription regulation</keyword>
<dbReference type="InterPro" id="IPR003313">
    <property type="entry name" value="AraC-bd"/>
</dbReference>
<dbReference type="Pfam" id="PF12833">
    <property type="entry name" value="HTH_18"/>
    <property type="match status" value="1"/>
</dbReference>
<name>A0A1G8YI86_9BACT</name>